<dbReference type="Gene3D" id="3.40.50.1000">
    <property type="entry name" value="HAD superfamily/HAD-like"/>
    <property type="match status" value="1"/>
</dbReference>
<comment type="caution">
    <text evidence="1">The sequence shown here is derived from an EMBL/GenBank/DDBJ whole genome shotgun (WGS) entry which is preliminary data.</text>
</comment>
<keyword evidence="2" id="KW-1185">Reference proteome</keyword>
<dbReference type="EMBL" id="JAAIUW010000010">
    <property type="protein sequence ID" value="KAF7812373.1"/>
    <property type="molecule type" value="Genomic_DNA"/>
</dbReference>
<protein>
    <submittedName>
        <fullName evidence="1">Putative FCP1 homology domain-containing protein C1271.03c-like</fullName>
    </submittedName>
</protein>
<sequence>MTANVEEEKIYVLDTLQHDKHYYTTVKEFVNDADIAGKFIIWEIAMNKVIEPWNYDMEMKNHTPHGPPKKLLILDMNGVLRIHMDKERKVLGNKGKPIMFKDLTKVWESFKDYDQSNTVLIDDYAYKSYLNPEHTSIITKSFVGVKDDYLSNKLSSVVVLYITP</sequence>
<reference evidence="1" key="1">
    <citation type="submission" date="2020-09" db="EMBL/GenBank/DDBJ databases">
        <title>Genome-Enabled Discovery of Anthraquinone Biosynthesis in Senna tora.</title>
        <authorList>
            <person name="Kang S.-H."/>
            <person name="Pandey R.P."/>
            <person name="Lee C.-M."/>
            <person name="Sim J.-S."/>
            <person name="Jeong J.-T."/>
            <person name="Choi B.-S."/>
            <person name="Jung M."/>
            <person name="Ginzburg D."/>
            <person name="Zhao K."/>
            <person name="Won S.Y."/>
            <person name="Oh T.-J."/>
            <person name="Yu Y."/>
            <person name="Kim N.-H."/>
            <person name="Lee O.R."/>
            <person name="Lee T.-H."/>
            <person name="Bashyal P."/>
            <person name="Kim T.-S."/>
            <person name="Lee W.-H."/>
            <person name="Kawkins C."/>
            <person name="Kim C.-K."/>
            <person name="Kim J.S."/>
            <person name="Ahn B.O."/>
            <person name="Rhee S.Y."/>
            <person name="Sohng J.K."/>
        </authorList>
    </citation>
    <scope>NUCLEOTIDE SEQUENCE</scope>
    <source>
        <tissue evidence="1">Leaf</tissue>
    </source>
</reference>
<evidence type="ECO:0000313" key="1">
    <source>
        <dbReference type="EMBL" id="KAF7812373.1"/>
    </source>
</evidence>
<dbReference type="InterPro" id="IPR023214">
    <property type="entry name" value="HAD_sf"/>
</dbReference>
<evidence type="ECO:0000313" key="2">
    <source>
        <dbReference type="Proteomes" id="UP000634136"/>
    </source>
</evidence>
<dbReference type="AlphaFoldDB" id="A0A834W8E7"/>
<name>A0A834W8E7_9FABA</name>
<proteinExistence type="predicted"/>
<gene>
    <name evidence="1" type="ORF">G2W53_033349</name>
</gene>
<dbReference type="OrthoDB" id="1711508at2759"/>
<organism evidence="1 2">
    <name type="scientific">Senna tora</name>
    <dbReference type="NCBI Taxonomy" id="362788"/>
    <lineage>
        <taxon>Eukaryota</taxon>
        <taxon>Viridiplantae</taxon>
        <taxon>Streptophyta</taxon>
        <taxon>Embryophyta</taxon>
        <taxon>Tracheophyta</taxon>
        <taxon>Spermatophyta</taxon>
        <taxon>Magnoliopsida</taxon>
        <taxon>eudicotyledons</taxon>
        <taxon>Gunneridae</taxon>
        <taxon>Pentapetalae</taxon>
        <taxon>rosids</taxon>
        <taxon>fabids</taxon>
        <taxon>Fabales</taxon>
        <taxon>Fabaceae</taxon>
        <taxon>Caesalpinioideae</taxon>
        <taxon>Cassia clade</taxon>
        <taxon>Senna</taxon>
    </lineage>
</organism>
<dbReference type="Proteomes" id="UP000634136">
    <property type="component" value="Unassembled WGS sequence"/>
</dbReference>
<accession>A0A834W8E7</accession>